<dbReference type="RefSeq" id="WP_073265051.1">
    <property type="nucleotide sequence ID" value="NZ_FRCS01000022.1"/>
</dbReference>
<dbReference type="EMBL" id="FRCS01000022">
    <property type="protein sequence ID" value="SHN47317.1"/>
    <property type="molecule type" value="Genomic_DNA"/>
</dbReference>
<dbReference type="SUPFAM" id="SSF56003">
    <property type="entry name" value="Molybdenum cofactor-binding domain"/>
    <property type="match status" value="2"/>
</dbReference>
<dbReference type="InterPro" id="IPR052516">
    <property type="entry name" value="N-heterocyclic_Hydroxylase"/>
</dbReference>
<gene>
    <name evidence="2" type="ORF">SAMN05443668_12255</name>
</gene>
<dbReference type="InterPro" id="IPR000674">
    <property type="entry name" value="Ald_Oxase/Xan_DH_a/b"/>
</dbReference>
<dbReference type="Pfam" id="PF02738">
    <property type="entry name" value="MoCoBD_1"/>
    <property type="match status" value="1"/>
</dbReference>
<dbReference type="Proteomes" id="UP000184440">
    <property type="component" value="Unassembled WGS sequence"/>
</dbReference>
<dbReference type="PANTHER" id="PTHR47495">
    <property type="entry name" value="ALDEHYDE DEHYDROGENASE"/>
    <property type="match status" value="1"/>
</dbReference>
<name>A0A1M7RLX0_9ACTN</name>
<organism evidence="2 3">
    <name type="scientific">Cryptosporangium aurantiacum</name>
    <dbReference type="NCBI Taxonomy" id="134849"/>
    <lineage>
        <taxon>Bacteria</taxon>
        <taxon>Bacillati</taxon>
        <taxon>Actinomycetota</taxon>
        <taxon>Actinomycetes</taxon>
        <taxon>Cryptosporangiales</taxon>
        <taxon>Cryptosporangiaceae</taxon>
        <taxon>Cryptosporangium</taxon>
    </lineage>
</organism>
<evidence type="ECO:0000313" key="2">
    <source>
        <dbReference type="EMBL" id="SHN47317.1"/>
    </source>
</evidence>
<feature type="domain" description="Aldehyde oxidase/xanthine dehydrogenase a/b hammerhead" evidence="1">
    <location>
        <begin position="150"/>
        <end position="222"/>
    </location>
</feature>
<keyword evidence="3" id="KW-1185">Reference proteome</keyword>
<protein>
    <submittedName>
        <fullName evidence="2">CO or xanthine dehydrogenase, Mo-binding subunit</fullName>
    </submittedName>
</protein>
<dbReference type="AlphaFoldDB" id="A0A1M7RLX0"/>
<dbReference type="OrthoDB" id="9767994at2"/>
<accession>A0A1M7RLX0</accession>
<dbReference type="STRING" id="134849.SAMN05443668_12255"/>
<dbReference type="SMART" id="SM01008">
    <property type="entry name" value="Ald_Xan_dh_C"/>
    <property type="match status" value="1"/>
</dbReference>
<evidence type="ECO:0000313" key="3">
    <source>
        <dbReference type="Proteomes" id="UP000184440"/>
    </source>
</evidence>
<dbReference type="PIRSF" id="PIRSF036389">
    <property type="entry name" value="IOR_B"/>
    <property type="match status" value="1"/>
</dbReference>
<dbReference type="InterPro" id="IPR008274">
    <property type="entry name" value="AldOxase/xan_DH_MoCoBD1"/>
</dbReference>
<dbReference type="InterPro" id="IPR012368">
    <property type="entry name" value="OxRdtase_Mopterin-bd_su_IorB"/>
</dbReference>
<dbReference type="InterPro" id="IPR046867">
    <property type="entry name" value="AldOxase/xan_DH_MoCoBD2"/>
</dbReference>
<proteinExistence type="predicted"/>
<dbReference type="Pfam" id="PF20256">
    <property type="entry name" value="MoCoBD_2"/>
    <property type="match status" value="2"/>
</dbReference>
<dbReference type="Gene3D" id="3.30.365.10">
    <property type="entry name" value="Aldehyde oxidase/xanthine dehydrogenase, molybdopterin binding domain"/>
    <property type="match status" value="4"/>
</dbReference>
<dbReference type="PANTHER" id="PTHR47495:SF1">
    <property type="entry name" value="BLL3820 PROTEIN"/>
    <property type="match status" value="1"/>
</dbReference>
<reference evidence="2 3" key="1">
    <citation type="submission" date="2016-11" db="EMBL/GenBank/DDBJ databases">
        <authorList>
            <person name="Jaros S."/>
            <person name="Januszkiewicz K."/>
            <person name="Wedrychowicz H."/>
        </authorList>
    </citation>
    <scope>NUCLEOTIDE SEQUENCE [LARGE SCALE GENOMIC DNA]</scope>
    <source>
        <strain evidence="2 3">DSM 46144</strain>
    </source>
</reference>
<evidence type="ECO:0000259" key="1">
    <source>
        <dbReference type="SMART" id="SM01008"/>
    </source>
</evidence>
<dbReference type="GO" id="GO:0016491">
    <property type="term" value="F:oxidoreductase activity"/>
    <property type="evidence" value="ECO:0007669"/>
    <property type="project" value="InterPro"/>
</dbReference>
<dbReference type="InterPro" id="IPR037165">
    <property type="entry name" value="AldOxase/xan_DH_Mopterin-bd_sf"/>
</dbReference>
<sequence>MSEVAQWITVHDDGAIDVRVGKVELGQGIVTALAQLAADELGVDLAQVRMRPASTDGPDEGFTAGSMSVADSGAAVRLAAANARELFLRAAGGTHVEKGRITGPGVDTTYAALASLVDLRVPVDRSAPLMVPGPLTGTNVPRLDLPDKVAGRSRFVHDLRLPGQLFGRVVRPPSPGAELRSAEAGPGVVRDGSFLGVVGPDEAAVARAAERLRASARWREHDTLPDENDLDAYLRAGPHDVTVLYDEPSDAEPLDAAAAGTVSAGTVSAGTVSAGAGPRRAGRPGPGGALSLRATYSRPFLAHASIAPSCAVARWGTSGTLHVWSHTQGVHPLRNAIAAALGLDPARVTVEHVEGAGCYGHNGADDVAFDAVLLARSVPGRPVSVQWSRADELAWAPFGSAMTADVAATLNTSGRLTSWSYDVYSQGHTARPGYAGIPGFLATEHVSTAGPGTTAGPGATTGPLAAAVDPPARAGHGSLRNAVPGYDVGLRRIVGHRLLRTPIRSSALRSLGAFLNVYAIESFLDEAAALAGADPLAFRLDHLSDPRGRRVLAAAAEGWGAPLPEGVGRGLGYARYKGRGAYCAVLAEVEAVDDVRVRSLRIAVDVGRVVNPDGVRNQIEGGATQATSWTLSERVRFDRRRITSVTWDDYPILRFSETPRVDVTLVGSPDEPSVGAGEAAQGPTAAAIANAVAAAVGVRVRDLPLTREAVVRAIEAMPPAE</sequence>
<dbReference type="Gene3D" id="3.90.1170.50">
    <property type="entry name" value="Aldehyde oxidase/xanthine dehydrogenase, a/b hammerhead"/>
    <property type="match status" value="1"/>
</dbReference>